<dbReference type="GO" id="GO:0016757">
    <property type="term" value="F:glycosyltransferase activity"/>
    <property type="evidence" value="ECO:0007669"/>
    <property type="project" value="UniProtKB-KW"/>
</dbReference>
<evidence type="ECO:0000256" key="2">
    <source>
        <dbReference type="ARBA" id="ARBA00022679"/>
    </source>
</evidence>
<protein>
    <submittedName>
        <fullName evidence="5">Glycosyltransferase family 61 protein</fullName>
    </submittedName>
</protein>
<evidence type="ECO:0000256" key="1">
    <source>
        <dbReference type="ARBA" id="ARBA00022676"/>
    </source>
</evidence>
<feature type="domain" description="Glycosyltransferase 61 catalytic" evidence="4">
    <location>
        <begin position="116"/>
        <end position="292"/>
    </location>
</feature>
<keyword evidence="2" id="KW-0808">Transferase</keyword>
<keyword evidence="3" id="KW-0325">Glycoprotein</keyword>
<gene>
    <name evidence="5" type="ORF">DA73_0400018745</name>
</gene>
<dbReference type="OrthoDB" id="182122at2"/>
<keyword evidence="1" id="KW-0328">Glycosyltransferase</keyword>
<keyword evidence="6" id="KW-1185">Reference proteome</keyword>
<organism evidence="5 6">
    <name type="scientific">Tolypothrix bouteillei VB521301</name>
    <dbReference type="NCBI Taxonomy" id="1479485"/>
    <lineage>
        <taxon>Bacteria</taxon>
        <taxon>Bacillati</taxon>
        <taxon>Cyanobacteriota</taxon>
        <taxon>Cyanophyceae</taxon>
        <taxon>Nostocales</taxon>
        <taxon>Tolypothrichaceae</taxon>
        <taxon>Tolypothrix</taxon>
    </lineage>
</organism>
<evidence type="ECO:0000313" key="6">
    <source>
        <dbReference type="Proteomes" id="UP000029738"/>
    </source>
</evidence>
<comment type="caution">
    <text evidence="5">The sequence shown here is derived from an EMBL/GenBank/DDBJ whole genome shotgun (WGS) entry which is preliminary data.</text>
</comment>
<name>A0A8S9TEI3_9CYAN</name>
<dbReference type="Pfam" id="PF04577">
    <property type="entry name" value="Glyco_transf_61"/>
    <property type="match status" value="1"/>
</dbReference>
<dbReference type="PANTHER" id="PTHR20961">
    <property type="entry name" value="GLYCOSYLTRANSFERASE"/>
    <property type="match status" value="1"/>
</dbReference>
<proteinExistence type="predicted"/>
<evidence type="ECO:0000256" key="3">
    <source>
        <dbReference type="ARBA" id="ARBA00023180"/>
    </source>
</evidence>
<dbReference type="InterPro" id="IPR007657">
    <property type="entry name" value="Glycosyltransferase_61"/>
</dbReference>
<reference evidence="5" key="1">
    <citation type="journal article" date="2015" name="Genome Announc.">
        <title>Draft Genome Sequence of Tolypothrix boutellei Strain VB521301.</title>
        <authorList>
            <person name="Chandrababunaidu M.M."/>
            <person name="Singh D."/>
            <person name="Sen D."/>
            <person name="Bhan S."/>
            <person name="Das S."/>
            <person name="Gupta A."/>
            <person name="Adhikary S.P."/>
            <person name="Tripathy S."/>
        </authorList>
    </citation>
    <scope>NUCLEOTIDE SEQUENCE</scope>
    <source>
        <strain evidence="5">VB521301</strain>
    </source>
</reference>
<dbReference type="AlphaFoldDB" id="A0A8S9TEI3"/>
<dbReference type="Proteomes" id="UP000029738">
    <property type="component" value="Unassembled WGS sequence"/>
</dbReference>
<dbReference type="InterPro" id="IPR049625">
    <property type="entry name" value="Glyco_transf_61_cat"/>
</dbReference>
<evidence type="ECO:0000313" key="5">
    <source>
        <dbReference type="EMBL" id="KAF3891021.1"/>
    </source>
</evidence>
<sequence>MKPYNLNEHGYSGIFIDEIPEKSRKDEFFLCEVDNAELAGPTALGFDKNRNIILETSVPVSTIFGTSLSQTSSLKEDLPIEECIPLQALASKFLSKGNPPQLDVACSLINGWSRNYYHWIVDCLARLESLELYQEKTGIKPTLIVESNPSAWQIESLKLLGYQSKDWIPWNGSRMKVNRLLVPSFRRSPALHVSPKACSWLRQRTLGNLPALETDKLNFSPYILISRRKAVGRRIINENEVIDALKPFGFVAYVLEDLSFADEVRLFSQAKIVVGPQGAGLTNMIFAENLTVIELFSSFFVDDTFVYLAKELGFRYGFLKCKPPSMDFRRRDTDIIVNVDALQTLVATAERYYENNRSLESFHIA</sequence>
<reference evidence="5" key="2">
    <citation type="submission" date="2019-11" db="EMBL/GenBank/DDBJ databases">
        <title>Improved Assembly of Tolypothrix boutellei genome.</title>
        <authorList>
            <person name="Sarangi A.N."/>
            <person name="Mukherjee M."/>
            <person name="Ghosh S."/>
            <person name="Singh D."/>
            <person name="Das A."/>
            <person name="Kant S."/>
            <person name="Prusty A."/>
            <person name="Tripathy S."/>
        </authorList>
    </citation>
    <scope>NUCLEOTIDE SEQUENCE</scope>
    <source>
        <strain evidence="5">VB521301</strain>
    </source>
</reference>
<dbReference type="EMBL" id="JHEG04000001">
    <property type="protein sequence ID" value="KAF3891021.1"/>
    <property type="molecule type" value="Genomic_DNA"/>
</dbReference>
<evidence type="ECO:0000259" key="4">
    <source>
        <dbReference type="Pfam" id="PF04577"/>
    </source>
</evidence>
<accession>A0A8S9TEI3</accession>